<dbReference type="Proteomes" id="UP000230750">
    <property type="component" value="Unassembled WGS sequence"/>
</dbReference>
<dbReference type="InterPro" id="IPR050951">
    <property type="entry name" value="Retrovirus_Pol_polyprotein"/>
</dbReference>
<keyword evidence="5" id="KW-0378">Hydrolase</keyword>
<dbReference type="SUPFAM" id="SSF56672">
    <property type="entry name" value="DNA/RNA polymerases"/>
    <property type="match status" value="1"/>
</dbReference>
<dbReference type="FunFam" id="1.10.340.70:FF:000003">
    <property type="entry name" value="Protein CBG25708"/>
    <property type="match status" value="1"/>
</dbReference>
<dbReference type="Gene3D" id="3.10.20.370">
    <property type="match status" value="1"/>
</dbReference>
<feature type="domain" description="Integrase zinc-binding" evidence="8">
    <location>
        <begin position="226"/>
        <end position="274"/>
    </location>
</feature>
<accession>A0A2G8JC03</accession>
<evidence type="ECO:0000256" key="5">
    <source>
        <dbReference type="ARBA" id="ARBA00022801"/>
    </source>
</evidence>
<dbReference type="InterPro" id="IPR041373">
    <property type="entry name" value="RT_RNaseH"/>
</dbReference>
<dbReference type="PANTHER" id="PTHR37984:SF7">
    <property type="entry name" value="INTEGRASE CATALYTIC DOMAIN-CONTAINING PROTEIN"/>
    <property type="match status" value="1"/>
</dbReference>
<dbReference type="OrthoDB" id="2286242at2759"/>
<dbReference type="GO" id="GO:0003964">
    <property type="term" value="F:RNA-directed DNA polymerase activity"/>
    <property type="evidence" value="ECO:0007669"/>
    <property type="project" value="UniProtKB-KW"/>
</dbReference>
<evidence type="ECO:0000256" key="1">
    <source>
        <dbReference type="ARBA" id="ARBA00022679"/>
    </source>
</evidence>
<gene>
    <name evidence="9" type="ORF">BSL78_29913</name>
</gene>
<dbReference type="FunFam" id="3.10.20.370:FF:000001">
    <property type="entry name" value="Retrovirus-related Pol polyprotein from transposon 17.6-like protein"/>
    <property type="match status" value="1"/>
</dbReference>
<dbReference type="Gene3D" id="1.10.340.70">
    <property type="match status" value="1"/>
</dbReference>
<dbReference type="InterPro" id="IPR041588">
    <property type="entry name" value="Integrase_H2C2"/>
</dbReference>
<proteinExistence type="predicted"/>
<reference evidence="9 10" key="1">
    <citation type="journal article" date="2017" name="PLoS Biol.">
        <title>The sea cucumber genome provides insights into morphological evolution and visceral regeneration.</title>
        <authorList>
            <person name="Zhang X."/>
            <person name="Sun L."/>
            <person name="Yuan J."/>
            <person name="Sun Y."/>
            <person name="Gao Y."/>
            <person name="Zhang L."/>
            <person name="Li S."/>
            <person name="Dai H."/>
            <person name="Hamel J.F."/>
            <person name="Liu C."/>
            <person name="Yu Y."/>
            <person name="Liu S."/>
            <person name="Lin W."/>
            <person name="Guo K."/>
            <person name="Jin S."/>
            <person name="Xu P."/>
            <person name="Storey K.B."/>
            <person name="Huan P."/>
            <person name="Zhang T."/>
            <person name="Zhou Y."/>
            <person name="Zhang J."/>
            <person name="Lin C."/>
            <person name="Li X."/>
            <person name="Xing L."/>
            <person name="Huo D."/>
            <person name="Sun M."/>
            <person name="Wang L."/>
            <person name="Mercier A."/>
            <person name="Li F."/>
            <person name="Yang H."/>
            <person name="Xiang J."/>
        </authorList>
    </citation>
    <scope>NUCLEOTIDE SEQUENCE [LARGE SCALE GENOMIC DNA]</scope>
    <source>
        <strain evidence="9">Shaxun</strain>
        <tissue evidence="9">Muscle</tissue>
    </source>
</reference>
<dbReference type="InterPro" id="IPR043502">
    <property type="entry name" value="DNA/RNA_pol_sf"/>
</dbReference>
<keyword evidence="4" id="KW-0255">Endonuclease</keyword>
<protein>
    <recommendedName>
        <fullName evidence="11">Reverse transcriptase RNase H-like domain-containing protein</fullName>
    </recommendedName>
</protein>
<dbReference type="Pfam" id="PF17917">
    <property type="entry name" value="RT_RNaseH"/>
    <property type="match status" value="1"/>
</dbReference>
<comment type="caution">
    <text evidence="9">The sequence shown here is derived from an EMBL/GenBank/DDBJ whole genome shotgun (WGS) entry which is preliminary data.</text>
</comment>
<keyword evidence="3" id="KW-0540">Nuclease</keyword>
<dbReference type="GO" id="GO:0016787">
    <property type="term" value="F:hydrolase activity"/>
    <property type="evidence" value="ECO:0007669"/>
    <property type="project" value="UniProtKB-KW"/>
</dbReference>
<evidence type="ECO:0008006" key="11">
    <source>
        <dbReference type="Google" id="ProtNLM"/>
    </source>
</evidence>
<evidence type="ECO:0000256" key="2">
    <source>
        <dbReference type="ARBA" id="ARBA00022695"/>
    </source>
</evidence>
<keyword evidence="6" id="KW-0695">RNA-directed DNA polymerase</keyword>
<keyword evidence="1" id="KW-0808">Transferase</keyword>
<evidence type="ECO:0000256" key="6">
    <source>
        <dbReference type="ARBA" id="ARBA00022918"/>
    </source>
</evidence>
<dbReference type="CDD" id="cd09274">
    <property type="entry name" value="RNase_HI_RT_Ty3"/>
    <property type="match status" value="1"/>
</dbReference>
<dbReference type="GO" id="GO:0004519">
    <property type="term" value="F:endonuclease activity"/>
    <property type="evidence" value="ECO:0007669"/>
    <property type="project" value="UniProtKB-KW"/>
</dbReference>
<feature type="domain" description="Reverse transcriptase RNase H-like" evidence="7">
    <location>
        <begin position="10"/>
        <end position="111"/>
    </location>
</feature>
<evidence type="ECO:0000256" key="4">
    <source>
        <dbReference type="ARBA" id="ARBA00022759"/>
    </source>
</evidence>
<evidence type="ECO:0000256" key="3">
    <source>
        <dbReference type="ARBA" id="ARBA00022722"/>
    </source>
</evidence>
<evidence type="ECO:0000313" key="10">
    <source>
        <dbReference type="Proteomes" id="UP000230750"/>
    </source>
</evidence>
<dbReference type="AlphaFoldDB" id="A0A2G8JC03"/>
<evidence type="ECO:0000259" key="7">
    <source>
        <dbReference type="Pfam" id="PF17917"/>
    </source>
</evidence>
<organism evidence="9 10">
    <name type="scientific">Stichopus japonicus</name>
    <name type="common">Sea cucumber</name>
    <dbReference type="NCBI Taxonomy" id="307972"/>
    <lineage>
        <taxon>Eukaryota</taxon>
        <taxon>Metazoa</taxon>
        <taxon>Echinodermata</taxon>
        <taxon>Eleutherozoa</taxon>
        <taxon>Echinozoa</taxon>
        <taxon>Holothuroidea</taxon>
        <taxon>Aspidochirotacea</taxon>
        <taxon>Aspidochirotida</taxon>
        <taxon>Stichopodidae</taxon>
        <taxon>Apostichopus</taxon>
    </lineage>
</organism>
<keyword evidence="2" id="KW-0548">Nucleotidyltransferase</keyword>
<dbReference type="EMBL" id="MRZV01002649">
    <property type="protein sequence ID" value="PIK33275.1"/>
    <property type="molecule type" value="Genomic_DNA"/>
</dbReference>
<evidence type="ECO:0000259" key="8">
    <source>
        <dbReference type="Pfam" id="PF17921"/>
    </source>
</evidence>
<name>A0A2G8JC03_STIJA</name>
<evidence type="ECO:0000313" key="9">
    <source>
        <dbReference type="EMBL" id="PIK33275.1"/>
    </source>
</evidence>
<dbReference type="PANTHER" id="PTHR37984">
    <property type="entry name" value="PROTEIN CBG26694"/>
    <property type="match status" value="1"/>
</dbReference>
<dbReference type="Pfam" id="PF17921">
    <property type="entry name" value="Integrase_H2C2"/>
    <property type="match status" value="1"/>
</dbReference>
<keyword evidence="10" id="KW-1185">Reference proteome</keyword>
<sequence length="292" mass="33313">MPGGDLSYFDPRKQTTLQVDASMSGLGAVLMQDAKPIYFASRSLTDAEQRYANIERELLAVVFACEKFHMYVYGKEFIVESDHKPLEMIYLKNLVAAPTRLQLMLLRLQGYQLKITYKPGKTMLLADAMSRLNPLPGQDVISVAGINMSFAYFSDGKLMELKQMTNEDSEMTALREQIISGWPEKQRSVPQPIRHYWSYRDELTVEEGGIIMKGQRILIPLTVPTNDILAKLHDAHQGIVKCQLRAKTAVFWPRINQDIEELVKACPICLENSKSQPANHFNLMKFRLDRGR</sequence>